<proteinExistence type="inferred from homology"/>
<name>A0A1H9DI06_9GAMM</name>
<dbReference type="Pfam" id="PF00355">
    <property type="entry name" value="Rieske"/>
    <property type="match status" value="1"/>
</dbReference>
<dbReference type="InterPro" id="IPR034904">
    <property type="entry name" value="FSCA_dom_sf"/>
</dbReference>
<keyword evidence="2" id="KW-0001">2Fe-2S</keyword>
<dbReference type="SUPFAM" id="SSF117916">
    <property type="entry name" value="Fe-S cluster assembly (FSCA) domain-like"/>
    <property type="match status" value="1"/>
</dbReference>
<dbReference type="InterPro" id="IPR036922">
    <property type="entry name" value="Rieske_2Fe-2S_sf"/>
</dbReference>
<dbReference type="Pfam" id="PF01106">
    <property type="entry name" value="NifU"/>
    <property type="match status" value="1"/>
</dbReference>
<keyword evidence="8" id="KW-1185">Reference proteome</keyword>
<keyword evidence="4" id="KW-0408">Iron</keyword>
<keyword evidence="5" id="KW-0411">Iron-sulfur</keyword>
<dbReference type="SUPFAM" id="SSF50022">
    <property type="entry name" value="ISP domain"/>
    <property type="match status" value="1"/>
</dbReference>
<dbReference type="GO" id="GO:0005506">
    <property type="term" value="F:iron ion binding"/>
    <property type="evidence" value="ECO:0007669"/>
    <property type="project" value="InterPro"/>
</dbReference>
<dbReference type="RefSeq" id="WP_093283356.1">
    <property type="nucleotide sequence ID" value="NZ_FOFS01000004.1"/>
</dbReference>
<accession>A0A1H9DI06</accession>
<dbReference type="PANTHER" id="PTHR11178">
    <property type="entry name" value="IRON-SULFUR CLUSTER SCAFFOLD PROTEIN NFU-RELATED"/>
    <property type="match status" value="1"/>
</dbReference>
<dbReference type="STRING" id="489703.SAMN04488038_10448"/>
<dbReference type="PROSITE" id="PS51296">
    <property type="entry name" value="RIESKE"/>
    <property type="match status" value="1"/>
</dbReference>
<evidence type="ECO:0000256" key="1">
    <source>
        <dbReference type="ARBA" id="ARBA00006420"/>
    </source>
</evidence>
<sequence>MNATPQAQGEASGAGERELDALVQDIARLEAVVAGWEPAQQAGVQALKQAIEALHKEALRRLIRRLKQEPAAATALREALGEPLIWAVLLHHGLVREPLEARVRKALEDVQPYMAAHGGGVELVAVKAPDTVEIRLTGACHSCPASSTTLSQGVEKALREHCPEIQHIRQVSRGQDACASPDNPAVHYISPFALNAKGGWQDLALLTEIPERGVLERTLKGRSLLLSRQGDAVSCFDNRCAHLGMPLDMGEVREGVIRCPYHGFEYLLDSGECLTASEVQLCSHAVRVIGERVQVRLEGGGT</sequence>
<dbReference type="Gene3D" id="2.102.10.10">
    <property type="entry name" value="Rieske [2Fe-2S] iron-sulphur domain"/>
    <property type="match status" value="1"/>
</dbReference>
<keyword evidence="3" id="KW-0479">Metal-binding</keyword>
<comment type="similarity">
    <text evidence="1">Belongs to the NifU family.</text>
</comment>
<gene>
    <name evidence="7" type="ORF">SAMN04488038_10448</name>
</gene>
<evidence type="ECO:0000256" key="5">
    <source>
        <dbReference type="ARBA" id="ARBA00023014"/>
    </source>
</evidence>
<reference evidence="7 8" key="1">
    <citation type="submission" date="2016-10" db="EMBL/GenBank/DDBJ databases">
        <authorList>
            <person name="de Groot N.N."/>
        </authorList>
    </citation>
    <scope>NUCLEOTIDE SEQUENCE [LARGE SCALE GENOMIC DNA]</scope>
    <source>
        <strain evidence="7 8">DSM 25927</strain>
    </source>
</reference>
<dbReference type="InterPro" id="IPR001075">
    <property type="entry name" value="NIF_FeS_clus_asmbl_NifU_C"/>
</dbReference>
<feature type="domain" description="Rieske" evidence="6">
    <location>
        <begin position="201"/>
        <end position="295"/>
    </location>
</feature>
<dbReference type="CDD" id="cd03467">
    <property type="entry name" value="Rieske"/>
    <property type="match status" value="1"/>
</dbReference>
<evidence type="ECO:0000313" key="7">
    <source>
        <dbReference type="EMBL" id="SEQ13142.1"/>
    </source>
</evidence>
<dbReference type="OrthoDB" id="9769355at2"/>
<dbReference type="PANTHER" id="PTHR11178:SF25">
    <property type="entry name" value="NIFU-LIKE PROTEIN 3, CHLOROPLASTIC"/>
    <property type="match status" value="1"/>
</dbReference>
<evidence type="ECO:0000313" key="8">
    <source>
        <dbReference type="Proteomes" id="UP000199233"/>
    </source>
</evidence>
<evidence type="ECO:0000256" key="4">
    <source>
        <dbReference type="ARBA" id="ARBA00023004"/>
    </source>
</evidence>
<evidence type="ECO:0000256" key="2">
    <source>
        <dbReference type="ARBA" id="ARBA00022714"/>
    </source>
</evidence>
<dbReference type="InterPro" id="IPR017941">
    <property type="entry name" value="Rieske_2Fe-2S"/>
</dbReference>
<organism evidence="7 8">
    <name type="scientific">Solimonas aquatica</name>
    <dbReference type="NCBI Taxonomy" id="489703"/>
    <lineage>
        <taxon>Bacteria</taxon>
        <taxon>Pseudomonadati</taxon>
        <taxon>Pseudomonadota</taxon>
        <taxon>Gammaproteobacteria</taxon>
        <taxon>Nevskiales</taxon>
        <taxon>Nevskiaceae</taxon>
        <taxon>Solimonas</taxon>
    </lineage>
</organism>
<evidence type="ECO:0000259" key="6">
    <source>
        <dbReference type="PROSITE" id="PS51296"/>
    </source>
</evidence>
<dbReference type="GO" id="GO:0016226">
    <property type="term" value="P:iron-sulfur cluster assembly"/>
    <property type="evidence" value="ECO:0007669"/>
    <property type="project" value="InterPro"/>
</dbReference>
<dbReference type="Gene3D" id="3.30.300.130">
    <property type="entry name" value="Fe-S cluster assembly (FSCA)"/>
    <property type="match status" value="1"/>
</dbReference>
<dbReference type="Proteomes" id="UP000199233">
    <property type="component" value="Unassembled WGS sequence"/>
</dbReference>
<evidence type="ECO:0000256" key="3">
    <source>
        <dbReference type="ARBA" id="ARBA00022723"/>
    </source>
</evidence>
<dbReference type="EMBL" id="FOFS01000004">
    <property type="protein sequence ID" value="SEQ13142.1"/>
    <property type="molecule type" value="Genomic_DNA"/>
</dbReference>
<dbReference type="AlphaFoldDB" id="A0A1H9DI06"/>
<dbReference type="GO" id="GO:0051537">
    <property type="term" value="F:2 iron, 2 sulfur cluster binding"/>
    <property type="evidence" value="ECO:0007669"/>
    <property type="project" value="UniProtKB-KW"/>
</dbReference>
<protein>
    <submittedName>
        <fullName evidence="7">Fe-S cluster biogenesis protein NfuA, 4Fe-4S-binding domain</fullName>
    </submittedName>
</protein>